<dbReference type="STRING" id="318464.IO99_09275"/>
<accession>A0A084JC68</accession>
<dbReference type="eggNOG" id="ENOG5032U3S">
    <property type="taxonomic scope" value="Bacteria"/>
</dbReference>
<gene>
    <name evidence="1" type="ORF">IO99_09275</name>
</gene>
<evidence type="ECO:0000313" key="1">
    <source>
        <dbReference type="EMBL" id="KEZ86552.1"/>
    </source>
</evidence>
<reference evidence="1 2" key="1">
    <citation type="submission" date="2014-07" db="EMBL/GenBank/DDBJ databases">
        <title>Draft genome of Clostridium sulfidigenes 113A isolated from sediments associated with methane hydrate from Krishna Godavari basin.</title>
        <authorList>
            <person name="Honkalas V.S."/>
            <person name="Dabir A.P."/>
            <person name="Arora P."/>
            <person name="Dhakephalkar P.K."/>
        </authorList>
    </citation>
    <scope>NUCLEOTIDE SEQUENCE [LARGE SCALE GENOMIC DNA]</scope>
    <source>
        <strain evidence="1 2">113A</strain>
    </source>
</reference>
<dbReference type="RefSeq" id="WP_035132553.1">
    <property type="nucleotide sequence ID" value="NZ_JPMD01000021.1"/>
</dbReference>
<dbReference type="Proteomes" id="UP000028542">
    <property type="component" value="Unassembled WGS sequence"/>
</dbReference>
<sequence>MRHRDQRHVHEYNGSTKLACADCSVHNHRFAGVTGEAIPSGNSHVHRLETNTDFYNHFHEISDTTGPAIPVGNGRHVHFVKGTTTEEDDHTHKYNFATLIEGPTVCEGRR</sequence>
<dbReference type="InterPro" id="IPR024307">
    <property type="entry name" value="YmaF"/>
</dbReference>
<organism evidence="1 2">
    <name type="scientific">Clostridium sulfidigenes</name>
    <dbReference type="NCBI Taxonomy" id="318464"/>
    <lineage>
        <taxon>Bacteria</taxon>
        <taxon>Bacillati</taxon>
        <taxon>Bacillota</taxon>
        <taxon>Clostridia</taxon>
        <taxon>Eubacteriales</taxon>
        <taxon>Clostridiaceae</taxon>
        <taxon>Clostridium</taxon>
    </lineage>
</organism>
<name>A0A084JC68_9CLOT</name>
<dbReference type="Pfam" id="PF12788">
    <property type="entry name" value="YmaF"/>
    <property type="match status" value="1"/>
</dbReference>
<comment type="caution">
    <text evidence="1">The sequence shown here is derived from an EMBL/GenBank/DDBJ whole genome shotgun (WGS) entry which is preliminary data.</text>
</comment>
<proteinExistence type="predicted"/>
<evidence type="ECO:0008006" key="3">
    <source>
        <dbReference type="Google" id="ProtNLM"/>
    </source>
</evidence>
<protein>
    <recommendedName>
        <fullName evidence="3">YmaF family protein</fullName>
    </recommendedName>
</protein>
<dbReference type="AlphaFoldDB" id="A0A084JC68"/>
<evidence type="ECO:0000313" key="2">
    <source>
        <dbReference type="Proteomes" id="UP000028542"/>
    </source>
</evidence>
<keyword evidence="2" id="KW-1185">Reference proteome</keyword>
<dbReference type="EMBL" id="JPMD01000021">
    <property type="protein sequence ID" value="KEZ86552.1"/>
    <property type="molecule type" value="Genomic_DNA"/>
</dbReference>